<gene>
    <name evidence="1" type="ORF">EDC64_101438</name>
</gene>
<accession>A0A4R3M6M9</accession>
<sequence>MVRTLRRLQDQMAAGSTDALTAQRALITRIEQDFAAADPVVWQDPRNARAAVTYFLSGGNPATLRRMMGQQPPPALDSRLLRGALAYLEGREEEALRQLSEIDPRSLPSSLGGQVALAQAALWVRKDPKRAADLLDTARLLAPGTLVEEAALRRAILVASQAGDAQAFERLARQYLFRFRNSVYAGNFRQRFAAALSRMTFIGDPDQIHRLDDLLEPLEPESRRDLELLVARAAIVQGKTAAAGLAAERALSGTPRNSVDAERARLYRGASLAPNADTYGEALTDLRTVDRDRLVPADVALLDAASATANMVRQAAEGVALPPPAAGPVALAKDETLPVLDRARSAVEAADALLKGAQR</sequence>
<proteinExistence type="predicted"/>
<name>A0A4R3M6M9_9HYPH</name>
<reference evidence="1 2" key="1">
    <citation type="submission" date="2019-03" db="EMBL/GenBank/DDBJ databases">
        <title>Genomic Encyclopedia of Type Strains, Phase IV (KMG-IV): sequencing the most valuable type-strain genomes for metagenomic binning, comparative biology and taxonomic classification.</title>
        <authorList>
            <person name="Goeker M."/>
        </authorList>
    </citation>
    <scope>NUCLEOTIDE SEQUENCE [LARGE SCALE GENOMIC DNA]</scope>
    <source>
        <strain evidence="1 2">DSM 9035</strain>
    </source>
</reference>
<evidence type="ECO:0000313" key="1">
    <source>
        <dbReference type="EMBL" id="TCT07919.1"/>
    </source>
</evidence>
<protein>
    <submittedName>
        <fullName evidence="1">Chemotaxis protein MotC</fullName>
    </submittedName>
</protein>
<dbReference type="RefSeq" id="WP_165933614.1">
    <property type="nucleotide sequence ID" value="NZ_SMAI01000001.1"/>
</dbReference>
<dbReference type="Proteomes" id="UP000294664">
    <property type="component" value="Unassembled WGS sequence"/>
</dbReference>
<evidence type="ECO:0000313" key="2">
    <source>
        <dbReference type="Proteomes" id="UP000294664"/>
    </source>
</evidence>
<keyword evidence="2" id="KW-1185">Reference proteome</keyword>
<organism evidence="1 2">
    <name type="scientific">Aquabacter spiritensis</name>
    <dbReference type="NCBI Taxonomy" id="933073"/>
    <lineage>
        <taxon>Bacteria</taxon>
        <taxon>Pseudomonadati</taxon>
        <taxon>Pseudomonadota</taxon>
        <taxon>Alphaproteobacteria</taxon>
        <taxon>Hyphomicrobiales</taxon>
        <taxon>Xanthobacteraceae</taxon>
        <taxon>Aquabacter</taxon>
    </lineage>
</organism>
<dbReference type="EMBL" id="SMAI01000001">
    <property type="protein sequence ID" value="TCT07919.1"/>
    <property type="molecule type" value="Genomic_DNA"/>
</dbReference>
<comment type="caution">
    <text evidence="1">The sequence shown here is derived from an EMBL/GenBank/DDBJ whole genome shotgun (WGS) entry which is preliminary data.</text>
</comment>
<dbReference type="AlphaFoldDB" id="A0A4R3M6M9"/>